<accession>A0A8J6TBU7</accession>
<name>A0A8J6TBU7_9BACT</name>
<feature type="signal peptide" evidence="1">
    <location>
        <begin position="1"/>
        <end position="22"/>
    </location>
</feature>
<keyword evidence="1" id="KW-0732">Signal</keyword>
<evidence type="ECO:0000256" key="1">
    <source>
        <dbReference type="SAM" id="SignalP"/>
    </source>
</evidence>
<sequence length="133" mass="15576">MEKKTRLMTLLLVCFFASFCYQGTISNAYGEEAYQKTKLDPRDVYLSLEAICGYEGLPYEFMIPKEEYVKTKLDPNDIYVDLEDFCSEDPPYKYLIVPGKYTRTRIDYEEDRKIGLEEMLSEDPTGLEIESKK</sequence>
<dbReference type="EMBL" id="JACNJZ010000082">
    <property type="protein sequence ID" value="MBC8317314.1"/>
    <property type="molecule type" value="Genomic_DNA"/>
</dbReference>
<feature type="chain" id="PRO_5035241315" description="Lipoprotein" evidence="1">
    <location>
        <begin position="23"/>
        <end position="133"/>
    </location>
</feature>
<gene>
    <name evidence="2" type="ORF">H8E41_05370</name>
</gene>
<dbReference type="AlphaFoldDB" id="A0A8J6TBU7"/>
<organism evidence="2 3">
    <name type="scientific">Candidatus Desulfobia pelagia</name>
    <dbReference type="NCBI Taxonomy" id="2841692"/>
    <lineage>
        <taxon>Bacteria</taxon>
        <taxon>Pseudomonadati</taxon>
        <taxon>Thermodesulfobacteriota</taxon>
        <taxon>Desulfobulbia</taxon>
        <taxon>Desulfobulbales</taxon>
        <taxon>Desulfobulbaceae</taxon>
        <taxon>Candidatus Desulfobia</taxon>
    </lineage>
</organism>
<reference evidence="2 3" key="1">
    <citation type="submission" date="2020-08" db="EMBL/GenBank/DDBJ databases">
        <title>Bridging the membrane lipid divide: bacteria of the FCB group superphylum have the potential to synthesize archaeal ether lipids.</title>
        <authorList>
            <person name="Villanueva L."/>
            <person name="Von Meijenfeldt F.A.B."/>
            <person name="Westbye A.B."/>
            <person name="Yadav S."/>
            <person name="Hopmans E.C."/>
            <person name="Dutilh B.E."/>
            <person name="Sinninghe Damste J.S."/>
        </authorList>
    </citation>
    <scope>NUCLEOTIDE SEQUENCE [LARGE SCALE GENOMIC DNA]</scope>
    <source>
        <strain evidence="2">NIOZ-UU47</strain>
    </source>
</reference>
<dbReference type="Proteomes" id="UP000614424">
    <property type="component" value="Unassembled WGS sequence"/>
</dbReference>
<evidence type="ECO:0000313" key="2">
    <source>
        <dbReference type="EMBL" id="MBC8317314.1"/>
    </source>
</evidence>
<evidence type="ECO:0000313" key="3">
    <source>
        <dbReference type="Proteomes" id="UP000614424"/>
    </source>
</evidence>
<protein>
    <recommendedName>
        <fullName evidence="4">Lipoprotein</fullName>
    </recommendedName>
</protein>
<proteinExistence type="predicted"/>
<comment type="caution">
    <text evidence="2">The sequence shown here is derived from an EMBL/GenBank/DDBJ whole genome shotgun (WGS) entry which is preliminary data.</text>
</comment>
<evidence type="ECO:0008006" key="4">
    <source>
        <dbReference type="Google" id="ProtNLM"/>
    </source>
</evidence>